<evidence type="ECO:0000313" key="2">
    <source>
        <dbReference type="EMBL" id="SVB42726.1"/>
    </source>
</evidence>
<dbReference type="SUPFAM" id="SSF54593">
    <property type="entry name" value="Glyoxalase/Bleomycin resistance protein/Dihydroxybiphenyl dioxygenase"/>
    <property type="match status" value="1"/>
</dbReference>
<accession>A0A382DW37</accession>
<dbReference type="InterPro" id="IPR004360">
    <property type="entry name" value="Glyas_Fos-R_dOase_dom"/>
</dbReference>
<dbReference type="InterPro" id="IPR037523">
    <property type="entry name" value="VOC_core"/>
</dbReference>
<dbReference type="Pfam" id="PF00903">
    <property type="entry name" value="Glyoxalase"/>
    <property type="match status" value="1"/>
</dbReference>
<dbReference type="CDD" id="cd08343">
    <property type="entry name" value="ED_TypeI_classII_C"/>
    <property type="match status" value="1"/>
</dbReference>
<dbReference type="InterPro" id="IPR029068">
    <property type="entry name" value="Glyas_Bleomycin-R_OHBP_Dase"/>
</dbReference>
<evidence type="ECO:0000259" key="1">
    <source>
        <dbReference type="PROSITE" id="PS51819"/>
    </source>
</evidence>
<name>A0A382DW37_9ZZZZ</name>
<dbReference type="Gene3D" id="3.10.180.10">
    <property type="entry name" value="2,3-Dihydroxybiphenyl 1,2-Dioxygenase, domain 1"/>
    <property type="match status" value="1"/>
</dbReference>
<dbReference type="EMBL" id="UINC01041447">
    <property type="protein sequence ID" value="SVB42726.1"/>
    <property type="molecule type" value="Genomic_DNA"/>
</dbReference>
<sequence>VTILRIEEMIYGVTDLNTCVEFMENWGLEKVENSVNGAVFKTSENQVIKLLMSDDVSLPPTHEKGSTVREVIWGVENKVDVGKIAAELNLDRDVSVDHNGGLHSQDDCGNFIGFRPAEVIKANTQRAEFNFHENIERLNARAWPDERAHPLRIGHIVYSIETEGNWDAAKFYMDRLNFRLSDRSKDGGTFLRCDGSQFHHTLFLFHRQGTSRYFNHVAFEVNSFDEIMTGGRHMLESGAQSISGPGRHSLGSNLFWYFKNPCGGDIEYFADMDRMTDDWEPRFWDESPPYARWMIGDDVLTG</sequence>
<feature type="non-terminal residue" evidence="2">
    <location>
        <position position="1"/>
    </location>
</feature>
<feature type="domain" description="VOC" evidence="1">
    <location>
        <begin position="152"/>
        <end position="271"/>
    </location>
</feature>
<gene>
    <name evidence="2" type="ORF">METZ01_LOCUS195580</name>
</gene>
<proteinExistence type="predicted"/>
<reference evidence="2" key="1">
    <citation type="submission" date="2018-05" db="EMBL/GenBank/DDBJ databases">
        <authorList>
            <person name="Lanie J.A."/>
            <person name="Ng W.-L."/>
            <person name="Kazmierczak K.M."/>
            <person name="Andrzejewski T.M."/>
            <person name="Davidsen T.M."/>
            <person name="Wayne K.J."/>
            <person name="Tettelin H."/>
            <person name="Glass J.I."/>
            <person name="Rusch D."/>
            <person name="Podicherti R."/>
            <person name="Tsui H.-C.T."/>
            <person name="Winkler M.E."/>
        </authorList>
    </citation>
    <scope>NUCLEOTIDE SEQUENCE</scope>
</reference>
<protein>
    <recommendedName>
        <fullName evidence="1">VOC domain-containing protein</fullName>
    </recommendedName>
</protein>
<dbReference type="AlphaFoldDB" id="A0A382DW37"/>
<organism evidence="2">
    <name type="scientific">marine metagenome</name>
    <dbReference type="NCBI Taxonomy" id="408172"/>
    <lineage>
        <taxon>unclassified sequences</taxon>
        <taxon>metagenomes</taxon>
        <taxon>ecological metagenomes</taxon>
    </lineage>
</organism>
<dbReference type="PROSITE" id="PS51819">
    <property type="entry name" value="VOC"/>
    <property type="match status" value="1"/>
</dbReference>